<name>A0A6I0F413_9FIRM</name>
<evidence type="ECO:0000256" key="1">
    <source>
        <dbReference type="SAM" id="Phobius"/>
    </source>
</evidence>
<accession>A0A6I0F413</accession>
<gene>
    <name evidence="2" type="ORF">F8154_09860</name>
</gene>
<keyword evidence="3" id="KW-1185">Reference proteome</keyword>
<dbReference type="RefSeq" id="WP_151861450.1">
    <property type="nucleotide sequence ID" value="NZ_WBZC01000034.1"/>
</dbReference>
<sequence length="296" mass="34348">MDLPKMYSILVALVVFVILVKLKSLLIFTPNNTFIKRYKRSQELLKLNKTPLLEEMFKPVASFINTKIKIDEIQRAKLEKDLLRVGETITPEQHQARKIIYPFVMLMIGVILSFASIVIMAVCIMFALLLFFQPDTELERRLRELNANIIKEFPRFARTLRFSPHKNIIHTIEDYLKVCKGPLYYDLKILHAKLEAGMMEKDALQEFSNTIGIIAIQNYIMAVITGIETSKENVDTLYAIQEERIRRMNLDNVKEEMMLRPEKLERNNAIALYSIFAMNAVAVALSFVVDFASQFY</sequence>
<feature type="transmembrane region" description="Helical" evidence="1">
    <location>
        <begin position="99"/>
        <end position="132"/>
    </location>
</feature>
<keyword evidence="1" id="KW-0472">Membrane</keyword>
<keyword evidence="1" id="KW-0812">Transmembrane</keyword>
<proteinExistence type="predicted"/>
<dbReference type="EMBL" id="WBZC01000034">
    <property type="protein sequence ID" value="KAB3534062.1"/>
    <property type="molecule type" value="Genomic_DNA"/>
</dbReference>
<evidence type="ECO:0000313" key="2">
    <source>
        <dbReference type="EMBL" id="KAB3534062.1"/>
    </source>
</evidence>
<protein>
    <submittedName>
        <fullName evidence="2">Uncharacterized protein</fullName>
    </submittedName>
</protein>
<reference evidence="2 3" key="1">
    <citation type="submission" date="2019-10" db="EMBL/GenBank/DDBJ databases">
        <title>Alkaliphilus serpentinus sp. nov. and Alkaliphilus pronyensis sp. nov., two novel anaerobic alkaliphilic species isolated from the serpentinized-hosted hydrothermal field of the Prony Bay (New Caledonia).</title>
        <authorList>
            <person name="Postec A."/>
        </authorList>
    </citation>
    <scope>NUCLEOTIDE SEQUENCE [LARGE SCALE GENOMIC DNA]</scope>
    <source>
        <strain evidence="2 3">LacV</strain>
    </source>
</reference>
<comment type="caution">
    <text evidence="2">The sequence shown here is derived from an EMBL/GenBank/DDBJ whole genome shotgun (WGS) entry which is preliminary data.</text>
</comment>
<keyword evidence="1" id="KW-1133">Transmembrane helix</keyword>
<organism evidence="2 3">
    <name type="scientific">Alkaliphilus pronyensis</name>
    <dbReference type="NCBI Taxonomy" id="1482732"/>
    <lineage>
        <taxon>Bacteria</taxon>
        <taxon>Bacillati</taxon>
        <taxon>Bacillota</taxon>
        <taxon>Clostridia</taxon>
        <taxon>Peptostreptococcales</taxon>
        <taxon>Natronincolaceae</taxon>
        <taxon>Alkaliphilus</taxon>
    </lineage>
</organism>
<dbReference type="Proteomes" id="UP000432715">
    <property type="component" value="Unassembled WGS sequence"/>
</dbReference>
<feature type="transmembrane region" description="Helical" evidence="1">
    <location>
        <begin position="7"/>
        <end position="28"/>
    </location>
</feature>
<feature type="transmembrane region" description="Helical" evidence="1">
    <location>
        <begin position="270"/>
        <end position="289"/>
    </location>
</feature>
<evidence type="ECO:0000313" key="3">
    <source>
        <dbReference type="Proteomes" id="UP000432715"/>
    </source>
</evidence>
<dbReference type="AlphaFoldDB" id="A0A6I0F413"/>
<dbReference type="OrthoDB" id="1950491at2"/>